<gene>
    <name evidence="3" type="ORF">WG66_2862</name>
</gene>
<dbReference type="SUPFAM" id="SSF47616">
    <property type="entry name" value="GST C-terminal domain-like"/>
    <property type="match status" value="1"/>
</dbReference>
<evidence type="ECO:0000256" key="1">
    <source>
        <dbReference type="ARBA" id="ARBA00007409"/>
    </source>
</evidence>
<evidence type="ECO:0000313" key="4">
    <source>
        <dbReference type="Proteomes" id="UP000054988"/>
    </source>
</evidence>
<comment type="caution">
    <text evidence="3">The sequence shown here is derived from an EMBL/GenBank/DDBJ whole genome shotgun (WGS) entry which is preliminary data.</text>
</comment>
<protein>
    <recommendedName>
        <fullName evidence="2">GST N-terminal domain-containing protein</fullName>
    </recommendedName>
</protein>
<accession>A0A0W0G7Q4</accession>
<dbReference type="CDD" id="cd03038">
    <property type="entry name" value="GST_N_etherase_LigE"/>
    <property type="match status" value="1"/>
</dbReference>
<dbReference type="Gene3D" id="1.20.1050.10">
    <property type="match status" value="1"/>
</dbReference>
<name>A0A0W0G7Q4_MONRR</name>
<reference evidence="3 4" key="1">
    <citation type="submission" date="2015-12" db="EMBL/GenBank/DDBJ databases">
        <title>Draft genome sequence of Moniliophthora roreri, the causal agent of frosty pod rot of cacao.</title>
        <authorList>
            <person name="Aime M.C."/>
            <person name="Diaz-Valderrama J.R."/>
            <person name="Kijpornyongpan T."/>
            <person name="Phillips-Mora W."/>
        </authorList>
    </citation>
    <scope>NUCLEOTIDE SEQUENCE [LARGE SCALE GENOMIC DNA]</scope>
    <source>
        <strain evidence="3 4">MCA 2952</strain>
    </source>
</reference>
<organism evidence="3 4">
    <name type="scientific">Moniliophthora roreri</name>
    <name type="common">Frosty pod rot fungus</name>
    <name type="synonym">Monilia roreri</name>
    <dbReference type="NCBI Taxonomy" id="221103"/>
    <lineage>
        <taxon>Eukaryota</taxon>
        <taxon>Fungi</taxon>
        <taxon>Dikarya</taxon>
        <taxon>Basidiomycota</taxon>
        <taxon>Agaricomycotina</taxon>
        <taxon>Agaricomycetes</taxon>
        <taxon>Agaricomycetidae</taxon>
        <taxon>Agaricales</taxon>
        <taxon>Marasmiineae</taxon>
        <taxon>Marasmiaceae</taxon>
        <taxon>Moniliophthora</taxon>
    </lineage>
</organism>
<dbReference type="Pfam" id="PF22041">
    <property type="entry name" value="GST_C_7"/>
    <property type="match status" value="1"/>
</dbReference>
<dbReference type="SUPFAM" id="SSF52833">
    <property type="entry name" value="Thioredoxin-like"/>
    <property type="match status" value="1"/>
</dbReference>
<dbReference type="eggNOG" id="ENOG502QQN3">
    <property type="taxonomic scope" value="Eukaryota"/>
</dbReference>
<dbReference type="AlphaFoldDB" id="A0A0W0G7Q4"/>
<dbReference type="InterPro" id="IPR036282">
    <property type="entry name" value="Glutathione-S-Trfase_C_sf"/>
</dbReference>
<dbReference type="InterPro" id="IPR054416">
    <property type="entry name" value="GST_UstS-like_C"/>
</dbReference>
<dbReference type="PANTHER" id="PTHR44051">
    <property type="entry name" value="GLUTATHIONE S-TRANSFERASE-RELATED"/>
    <property type="match status" value="1"/>
</dbReference>
<evidence type="ECO:0000259" key="2">
    <source>
        <dbReference type="PROSITE" id="PS50404"/>
    </source>
</evidence>
<dbReference type="InterPro" id="IPR004045">
    <property type="entry name" value="Glutathione_S-Trfase_N"/>
</dbReference>
<feature type="domain" description="GST N-terminal" evidence="2">
    <location>
        <begin position="11"/>
        <end position="102"/>
    </location>
</feature>
<dbReference type="Gene3D" id="3.40.30.10">
    <property type="entry name" value="Glutaredoxin"/>
    <property type="match status" value="1"/>
</dbReference>
<dbReference type="Pfam" id="PF13409">
    <property type="entry name" value="GST_N_2"/>
    <property type="match status" value="1"/>
</dbReference>
<dbReference type="EMBL" id="LATX01000895">
    <property type="protein sequence ID" value="KTB44605.1"/>
    <property type="molecule type" value="Genomic_DNA"/>
</dbReference>
<dbReference type="Proteomes" id="UP000054988">
    <property type="component" value="Unassembled WGS sequence"/>
</dbReference>
<evidence type="ECO:0000313" key="3">
    <source>
        <dbReference type="EMBL" id="KTB44605.1"/>
    </source>
</evidence>
<dbReference type="PROSITE" id="PS50404">
    <property type="entry name" value="GST_NTER"/>
    <property type="match status" value="1"/>
</dbReference>
<comment type="similarity">
    <text evidence="1">Belongs to the GST superfamily.</text>
</comment>
<sequence>MATRNVIEFYDIPGSDGVVWSPNTWKIRYALNYKGLEYQTKWIEFPDIESTCKRLGVPPTKSRRDGSPWYTLPAIYDPSTGVAVVDSLRIAEYLEKQYPDKPSLIPSGTLALHTAFDDAFLVKLGSAFQFLLPKLPGILNPVSAEFLTRTRTMELGMPLNEFYPKPENREAGWERVEKDLSTVAGWCKGDKWFMGDRLSYADLIVAGWIKFTKVLYGENSDEWRRVAGWNEGRFERMLKDLEKYETVL</sequence>
<dbReference type="CDD" id="cd00299">
    <property type="entry name" value="GST_C_family"/>
    <property type="match status" value="1"/>
</dbReference>
<proteinExistence type="inferred from homology"/>
<dbReference type="InterPro" id="IPR036249">
    <property type="entry name" value="Thioredoxin-like_sf"/>
</dbReference>
<dbReference type="PANTHER" id="PTHR44051:SF8">
    <property type="entry name" value="GLUTATHIONE S-TRANSFERASE GSTA"/>
    <property type="match status" value="1"/>
</dbReference>